<evidence type="ECO:0000313" key="5">
    <source>
        <dbReference type="Proteomes" id="UP000664332"/>
    </source>
</evidence>
<feature type="compositionally biased region" description="Basic and acidic residues" evidence="1">
    <location>
        <begin position="198"/>
        <end position="210"/>
    </location>
</feature>
<feature type="region of interest" description="Disordered" evidence="1">
    <location>
        <begin position="32"/>
        <end position="210"/>
    </location>
</feature>
<evidence type="ECO:0000259" key="3">
    <source>
        <dbReference type="Pfam" id="PF00188"/>
    </source>
</evidence>
<gene>
    <name evidence="4" type="ORF">JZY06_04795</name>
</gene>
<organism evidence="4 5">
    <name type="scientific">Corynebacterium mendelii</name>
    <dbReference type="NCBI Taxonomy" id="2765362"/>
    <lineage>
        <taxon>Bacteria</taxon>
        <taxon>Bacillati</taxon>
        <taxon>Actinomycetota</taxon>
        <taxon>Actinomycetes</taxon>
        <taxon>Mycobacteriales</taxon>
        <taxon>Corynebacteriaceae</taxon>
        <taxon>Corynebacterium</taxon>
    </lineage>
</organism>
<dbReference type="RefSeq" id="WP_207118711.1">
    <property type="nucleotide sequence ID" value="NZ_JAFLEQ010000008.1"/>
</dbReference>
<feature type="compositionally biased region" description="Basic and acidic residues" evidence="1">
    <location>
        <begin position="139"/>
        <end position="149"/>
    </location>
</feature>
<keyword evidence="5" id="KW-1185">Reference proteome</keyword>
<dbReference type="AlphaFoldDB" id="A0A939E1F1"/>
<protein>
    <recommendedName>
        <fullName evidence="3">SCP domain-containing protein</fullName>
    </recommendedName>
</protein>
<evidence type="ECO:0000313" key="4">
    <source>
        <dbReference type="EMBL" id="MBN9643936.1"/>
    </source>
</evidence>
<dbReference type="InterPro" id="IPR035940">
    <property type="entry name" value="CAP_sf"/>
</dbReference>
<dbReference type="EMBL" id="JAFLEQ010000008">
    <property type="protein sequence ID" value="MBN9643936.1"/>
    <property type="molecule type" value="Genomic_DNA"/>
</dbReference>
<evidence type="ECO:0000256" key="2">
    <source>
        <dbReference type="SAM" id="SignalP"/>
    </source>
</evidence>
<dbReference type="Proteomes" id="UP000664332">
    <property type="component" value="Unassembled WGS sequence"/>
</dbReference>
<keyword evidence="2" id="KW-0732">Signal</keyword>
<feature type="domain" description="SCP" evidence="3">
    <location>
        <begin position="570"/>
        <end position="679"/>
    </location>
</feature>
<name>A0A939E1F1_9CORY</name>
<evidence type="ECO:0000256" key="1">
    <source>
        <dbReference type="SAM" id="MobiDB-lite"/>
    </source>
</evidence>
<sequence length="704" mass="76187">MRTTAIRQRRTMKIAGITFSLALAAAALPACGVQSEPSSPGTPNTGTVDRLPSTPGKNNGTSGSGKSDTTGDSNTDNNESTGKTPPSGNSEPPGTQSGSEQNPPVSDTTDTDENSNNPSDDSYDPKIENSALIGGNINDDVKLSKDHTQPKLTAPKPVEPGTFKEPGGVKPTCMFPKKKTTGEKPSLTFCPGESRGLSGKEADDAHRGQSIAQREHKAADNLIKQAKNARAHYKVGSPFVHSADLDAIAQTVADAWSKNEDPAVQPGVKVVSVSGGIGEENAEFARPESIPAYSSIAFLLQGAERDTLLWDTPLKVGAAVKANTTNGGFWHIIVLKQDRASLPRDRNCEFPELNRSDWTGYSPFNCPGIRDITSGERTKEENKKLLADMRREVLKQFREAAEHYNWPGSITEDSTLSASVQDLAAHPNRTSPTYVFPHAGLELHAPGDDVLNTGSYPAETLIATLLSSYHESLPKVMGNDVNKFVGIGLAPVDDGKKLSFYISIRLDDGQGSGPCDFKEFPEPKKNAKYDKEGATAGRVNYCGAFSLPTAAESQRDINVRFDEARERLLKQLNKIRRQAGVPEVTVVSQNLTADAQDWALQRLVKGVKRHQTAEEFIYGDQEGEVMDDSYLPVGAGPETIKPEIIIADYLYSPHHREAILNPSLKQIGIGFAIDARSGKLINVINFLNSDRTPAINPNWKNYTE</sequence>
<comment type="caution">
    <text evidence="4">The sequence shown here is derived from an EMBL/GenBank/DDBJ whole genome shotgun (WGS) entry which is preliminary data.</text>
</comment>
<dbReference type="InterPro" id="IPR014044">
    <property type="entry name" value="CAP_dom"/>
</dbReference>
<feature type="chain" id="PRO_5037783504" description="SCP domain-containing protein" evidence="2">
    <location>
        <begin position="36"/>
        <end position="704"/>
    </location>
</feature>
<feature type="compositionally biased region" description="Polar residues" evidence="1">
    <location>
        <begin position="79"/>
        <end position="120"/>
    </location>
</feature>
<accession>A0A939E1F1</accession>
<feature type="compositionally biased region" description="Polar residues" evidence="1">
    <location>
        <begin position="35"/>
        <end position="47"/>
    </location>
</feature>
<dbReference type="CDD" id="cd05379">
    <property type="entry name" value="CAP_bacterial"/>
    <property type="match status" value="1"/>
</dbReference>
<proteinExistence type="predicted"/>
<feature type="compositionally biased region" description="Low complexity" evidence="1">
    <location>
        <begin position="53"/>
        <end position="78"/>
    </location>
</feature>
<dbReference type="SUPFAM" id="SSF55797">
    <property type="entry name" value="PR-1-like"/>
    <property type="match status" value="1"/>
</dbReference>
<dbReference type="Pfam" id="PF00188">
    <property type="entry name" value="CAP"/>
    <property type="match status" value="1"/>
</dbReference>
<dbReference type="Gene3D" id="3.40.33.10">
    <property type="entry name" value="CAP"/>
    <property type="match status" value="1"/>
</dbReference>
<reference evidence="4" key="1">
    <citation type="submission" date="2021-03" db="EMBL/GenBank/DDBJ databases">
        <authorList>
            <person name="Sun Q."/>
        </authorList>
    </citation>
    <scope>NUCLEOTIDE SEQUENCE</scope>
    <source>
        <strain evidence="4">CCM 8862</strain>
    </source>
</reference>
<feature type="signal peptide" evidence="2">
    <location>
        <begin position="1"/>
        <end position="35"/>
    </location>
</feature>